<dbReference type="OMA" id="WKEINEM"/>
<dbReference type="Pfam" id="PF00144">
    <property type="entry name" value="Beta-lactamase"/>
    <property type="match status" value="1"/>
</dbReference>
<proteinExistence type="predicted"/>
<reference evidence="3 4" key="1">
    <citation type="submission" date="2015-12" db="EMBL/GenBank/DDBJ databases">
        <title>The genome of Folsomia candida.</title>
        <authorList>
            <person name="Faddeeva A."/>
            <person name="Derks M.F."/>
            <person name="Anvar Y."/>
            <person name="Smit S."/>
            <person name="Van Straalen N."/>
            <person name="Roelofs D."/>
        </authorList>
    </citation>
    <scope>NUCLEOTIDE SEQUENCE [LARGE SCALE GENOMIC DNA]</scope>
    <source>
        <strain evidence="3 4">VU population</strain>
        <tissue evidence="3">Whole body</tissue>
    </source>
</reference>
<dbReference type="Gene3D" id="3.40.710.10">
    <property type="entry name" value="DD-peptidase/beta-lactamase superfamily"/>
    <property type="match status" value="1"/>
</dbReference>
<dbReference type="PANTHER" id="PTHR46825:SF15">
    <property type="entry name" value="BETA-LACTAMASE-RELATED DOMAIN-CONTAINING PROTEIN"/>
    <property type="match status" value="1"/>
</dbReference>
<organism evidence="3 4">
    <name type="scientific">Folsomia candida</name>
    <name type="common">Springtail</name>
    <dbReference type="NCBI Taxonomy" id="158441"/>
    <lineage>
        <taxon>Eukaryota</taxon>
        <taxon>Metazoa</taxon>
        <taxon>Ecdysozoa</taxon>
        <taxon>Arthropoda</taxon>
        <taxon>Hexapoda</taxon>
        <taxon>Collembola</taxon>
        <taxon>Entomobryomorpha</taxon>
        <taxon>Isotomoidea</taxon>
        <taxon>Isotomidae</taxon>
        <taxon>Proisotominae</taxon>
        <taxon>Folsomia</taxon>
    </lineage>
</organism>
<evidence type="ECO:0000259" key="2">
    <source>
        <dbReference type="Pfam" id="PF00144"/>
    </source>
</evidence>
<dbReference type="InterPro" id="IPR012338">
    <property type="entry name" value="Beta-lactam/transpept-like"/>
</dbReference>
<accession>A0A226DGW1</accession>
<dbReference type="SUPFAM" id="SSF56601">
    <property type="entry name" value="beta-lactamase/transpeptidase-like"/>
    <property type="match status" value="1"/>
</dbReference>
<comment type="caution">
    <text evidence="3">The sequence shown here is derived from an EMBL/GenBank/DDBJ whole genome shotgun (WGS) entry which is preliminary data.</text>
</comment>
<gene>
    <name evidence="3" type="ORF">Fcan01_20853</name>
</gene>
<dbReference type="AlphaFoldDB" id="A0A226DGW1"/>
<protein>
    <submittedName>
        <fullName evidence="3">Gigasin-6</fullName>
    </submittedName>
</protein>
<feature type="domain" description="Beta-lactamase-related" evidence="2">
    <location>
        <begin position="21"/>
        <end position="358"/>
    </location>
</feature>
<dbReference type="PANTHER" id="PTHR46825">
    <property type="entry name" value="D-ALANYL-D-ALANINE-CARBOXYPEPTIDASE/ENDOPEPTIDASE AMPH"/>
    <property type="match status" value="1"/>
</dbReference>
<sequence>MSFASVCRSQNVIPPEMQAEIDAKIRQSLESQRLAAVSLSIVKNDGEILYANGYGMRDKENGLEANAHTLFAIGSASKSVTAVVIAKTLHELFPDLGEAVLDTPIRELSPSYNFTLIDRYRSEKTTFRDILAHKLCLMQEISGMVAQSYEDKDDVYYRYRYAPEECGFRSTFDYNNGMIGMAADILGHMANTTYESLLSQFLSDMGMTSTTWVKMTDDHNNMMNRAVPYFLMEGQLTRYNPELLKSIAFMHAGGGLLTTAIDITKYMQLHLNKGRLGDRQIVPEEVMAWITVPSSSSYSGITKTEEDPDVLDISVAYGLCMYLGIQDGWRRIGHGGNLPPFQTHLFMYPDLGIGIYATISGGDIMAVADVPTFLFNILQGIETPQKLENSTSNQNSFESGVSYLKPKKIVETKVTNLPQNEKAVNITLEEAVGVYGNGWNGEINITLRTNSNGNPQLYWKFGRMVEGWLIKVAPATFSLSKWETDVWMIYFSGGLGYGSVQFKFLDIDTFQYIEFGQHFTTDFKRGFKLEDLSPIPALDQASPTSKKASRHDVQELC</sequence>
<name>A0A226DGW1_FOLCA</name>
<keyword evidence="4" id="KW-1185">Reference proteome</keyword>
<dbReference type="InterPro" id="IPR001466">
    <property type="entry name" value="Beta-lactam-related"/>
</dbReference>
<evidence type="ECO:0000313" key="4">
    <source>
        <dbReference type="Proteomes" id="UP000198287"/>
    </source>
</evidence>
<dbReference type="OrthoDB" id="5946976at2759"/>
<feature type="region of interest" description="Disordered" evidence="1">
    <location>
        <begin position="538"/>
        <end position="557"/>
    </location>
</feature>
<evidence type="ECO:0000256" key="1">
    <source>
        <dbReference type="SAM" id="MobiDB-lite"/>
    </source>
</evidence>
<dbReference type="Proteomes" id="UP000198287">
    <property type="component" value="Unassembled WGS sequence"/>
</dbReference>
<evidence type="ECO:0000313" key="3">
    <source>
        <dbReference type="EMBL" id="OXA44390.1"/>
    </source>
</evidence>
<dbReference type="InterPro" id="IPR050491">
    <property type="entry name" value="AmpC-like"/>
</dbReference>
<dbReference type="EMBL" id="LNIX01000019">
    <property type="protein sequence ID" value="OXA44390.1"/>
    <property type="molecule type" value="Genomic_DNA"/>
</dbReference>